<dbReference type="InterPro" id="IPR006840">
    <property type="entry name" value="ChaC"/>
</dbReference>
<name>A0A0F9DF15_9ZZZZ</name>
<protein>
    <recommendedName>
        <fullName evidence="3">Gamma-glutamylcyclotransferase AIG2-like domain-containing protein</fullName>
    </recommendedName>
</protein>
<evidence type="ECO:0008006" key="3">
    <source>
        <dbReference type="Google" id="ProtNLM"/>
    </source>
</evidence>
<dbReference type="CDD" id="cd06661">
    <property type="entry name" value="GGCT_like"/>
    <property type="match status" value="1"/>
</dbReference>
<dbReference type="AlphaFoldDB" id="A0A0F9DF15"/>
<dbReference type="Gene3D" id="3.10.490.10">
    <property type="entry name" value="Gamma-glutamyl cyclotransferase-like"/>
    <property type="match status" value="1"/>
</dbReference>
<dbReference type="GO" id="GO:0006751">
    <property type="term" value="P:glutathione catabolic process"/>
    <property type="evidence" value="ECO:0007669"/>
    <property type="project" value="InterPro"/>
</dbReference>
<feature type="non-terminal residue" evidence="2">
    <location>
        <position position="79"/>
    </location>
</feature>
<dbReference type="Pfam" id="PF04752">
    <property type="entry name" value="ChaC"/>
    <property type="match status" value="1"/>
</dbReference>
<dbReference type="EMBL" id="LAZR01039682">
    <property type="protein sequence ID" value="KKL16386.1"/>
    <property type="molecule type" value="Genomic_DNA"/>
</dbReference>
<organism evidence="2">
    <name type="scientific">marine sediment metagenome</name>
    <dbReference type="NCBI Taxonomy" id="412755"/>
    <lineage>
        <taxon>unclassified sequences</taxon>
        <taxon>metagenomes</taxon>
        <taxon>ecological metagenomes</taxon>
    </lineage>
</organism>
<evidence type="ECO:0000313" key="2">
    <source>
        <dbReference type="EMBL" id="KKL16386.1"/>
    </source>
</evidence>
<gene>
    <name evidence="2" type="ORF">LCGC14_2496100</name>
</gene>
<dbReference type="InterPro" id="IPR013024">
    <property type="entry name" value="GGCT-like"/>
</dbReference>
<keyword evidence="1" id="KW-0456">Lyase</keyword>
<sequence length="79" mass="9264">MKETSKWLFGYGSLMWDEWETYFQGTNLGKARLRGYHRAYNKRSTTNWGTWDAPCPTLGLEMSIEAECVGLIFEFDDKQ</sequence>
<comment type="caution">
    <text evidence="2">The sequence shown here is derived from an EMBL/GenBank/DDBJ whole genome shotgun (WGS) entry which is preliminary data.</text>
</comment>
<reference evidence="2" key="1">
    <citation type="journal article" date="2015" name="Nature">
        <title>Complex archaea that bridge the gap between prokaryotes and eukaryotes.</title>
        <authorList>
            <person name="Spang A."/>
            <person name="Saw J.H."/>
            <person name="Jorgensen S.L."/>
            <person name="Zaremba-Niedzwiedzka K."/>
            <person name="Martijn J."/>
            <person name="Lind A.E."/>
            <person name="van Eijk R."/>
            <person name="Schleper C."/>
            <person name="Guy L."/>
            <person name="Ettema T.J."/>
        </authorList>
    </citation>
    <scope>NUCLEOTIDE SEQUENCE</scope>
</reference>
<proteinExistence type="predicted"/>
<dbReference type="GO" id="GO:0061928">
    <property type="term" value="F:glutathione specific gamma-glutamylcyclotransferase activity"/>
    <property type="evidence" value="ECO:0007669"/>
    <property type="project" value="InterPro"/>
</dbReference>
<accession>A0A0F9DF15</accession>
<evidence type="ECO:0000256" key="1">
    <source>
        <dbReference type="ARBA" id="ARBA00023239"/>
    </source>
</evidence>